<evidence type="ECO:0000313" key="3">
    <source>
        <dbReference type="Proteomes" id="UP001598673"/>
    </source>
</evidence>
<dbReference type="SMART" id="SM00418">
    <property type="entry name" value="HTH_ARSR"/>
    <property type="match status" value="1"/>
</dbReference>
<accession>A0ABW6FYQ7</accession>
<dbReference type="EMBL" id="JBHXCV010000001">
    <property type="protein sequence ID" value="MFD6791805.1"/>
    <property type="molecule type" value="Genomic_DNA"/>
</dbReference>
<protein>
    <submittedName>
        <fullName evidence="2">ArsR/SmtB family transcription factor</fullName>
    </submittedName>
</protein>
<sequence>MGDDLPERRRVRDAELLEALAHPLRAALVRYLMAVGPKTPSECAQNVGSSASNCSWHLRQLARLGLVEPAAATDGRQRPWQACDVGLDLGQLDQDPVVRSTQLAMVGNALNEEQALTQRFFDKAGELDPEWLESGGLNTYSLRITSDELAQLIVDVDALIRPYVGTIREDAPAEARTVHVGLRAFPRIEADGTYQ</sequence>
<evidence type="ECO:0000313" key="2">
    <source>
        <dbReference type="EMBL" id="MFD6791805.1"/>
    </source>
</evidence>
<proteinExistence type="predicted"/>
<dbReference type="InterPro" id="IPR001845">
    <property type="entry name" value="HTH_ArsR_DNA-bd_dom"/>
</dbReference>
<dbReference type="SUPFAM" id="SSF46785">
    <property type="entry name" value="Winged helix' DNA-binding domain"/>
    <property type="match status" value="1"/>
</dbReference>
<dbReference type="RefSeq" id="WP_258936527.1">
    <property type="nucleotide sequence ID" value="NZ_JANBBF010000009.1"/>
</dbReference>
<dbReference type="Proteomes" id="UP001598673">
    <property type="component" value="Unassembled WGS sequence"/>
</dbReference>
<gene>
    <name evidence="2" type="ORF">ACFWGY_00525</name>
</gene>
<name>A0ABW6FYQ7_9PSEU</name>
<comment type="caution">
    <text evidence="2">The sequence shown here is derived from an EMBL/GenBank/DDBJ whole genome shotgun (WGS) entry which is preliminary data.</text>
</comment>
<dbReference type="CDD" id="cd00090">
    <property type="entry name" value="HTH_ARSR"/>
    <property type="match status" value="1"/>
</dbReference>
<dbReference type="Gene3D" id="1.10.10.10">
    <property type="entry name" value="Winged helix-like DNA-binding domain superfamily/Winged helix DNA-binding domain"/>
    <property type="match status" value="1"/>
</dbReference>
<dbReference type="InterPro" id="IPR036388">
    <property type="entry name" value="WH-like_DNA-bd_sf"/>
</dbReference>
<reference evidence="2 3" key="1">
    <citation type="submission" date="2024-09" db="EMBL/GenBank/DDBJ databases">
        <title>The Natural Products Discovery Center: Release of the First 8490 Sequenced Strains for Exploring Actinobacteria Biosynthetic Diversity.</title>
        <authorList>
            <person name="Kalkreuter E."/>
            <person name="Kautsar S.A."/>
            <person name="Yang D."/>
            <person name="Bader C.D."/>
            <person name="Teijaro C.N."/>
            <person name="Fluegel L."/>
            <person name="Davis C.M."/>
            <person name="Simpson J.R."/>
            <person name="Lauterbach L."/>
            <person name="Steele A.D."/>
            <person name="Gui C."/>
            <person name="Meng S."/>
            <person name="Li G."/>
            <person name="Viehrig K."/>
            <person name="Ye F."/>
            <person name="Su P."/>
            <person name="Kiefer A.F."/>
            <person name="Nichols A."/>
            <person name="Cepeda A.J."/>
            <person name="Yan W."/>
            <person name="Fan B."/>
            <person name="Jiang Y."/>
            <person name="Adhikari A."/>
            <person name="Zheng C.-J."/>
            <person name="Schuster L."/>
            <person name="Cowan T.M."/>
            <person name="Smanski M.J."/>
            <person name="Chevrette M.G."/>
            <person name="De Carvalho L.P.S."/>
            <person name="Shen B."/>
        </authorList>
    </citation>
    <scope>NUCLEOTIDE SEQUENCE [LARGE SCALE GENOMIC DNA]</scope>
    <source>
        <strain evidence="2 3">NPDC060353</strain>
    </source>
</reference>
<dbReference type="InterPro" id="IPR011991">
    <property type="entry name" value="ArsR-like_HTH"/>
</dbReference>
<feature type="domain" description="HTH arsR-type" evidence="1">
    <location>
        <begin position="15"/>
        <end position="94"/>
    </location>
</feature>
<organism evidence="2 3">
    <name type="scientific">Prauserella salsuginis</name>
    <dbReference type="NCBI Taxonomy" id="387889"/>
    <lineage>
        <taxon>Bacteria</taxon>
        <taxon>Bacillati</taxon>
        <taxon>Actinomycetota</taxon>
        <taxon>Actinomycetes</taxon>
        <taxon>Pseudonocardiales</taxon>
        <taxon>Pseudonocardiaceae</taxon>
        <taxon>Prauserella</taxon>
        <taxon>Prauserella salsuginis group</taxon>
    </lineage>
</organism>
<dbReference type="Pfam" id="PF12840">
    <property type="entry name" value="HTH_20"/>
    <property type="match status" value="1"/>
</dbReference>
<dbReference type="InterPro" id="IPR036390">
    <property type="entry name" value="WH_DNA-bd_sf"/>
</dbReference>
<keyword evidence="3" id="KW-1185">Reference proteome</keyword>
<evidence type="ECO:0000259" key="1">
    <source>
        <dbReference type="SMART" id="SM00418"/>
    </source>
</evidence>